<name>A0A217EFE7_9GAMM</name>
<dbReference type="Proteomes" id="UP000243463">
    <property type="component" value="Unassembled WGS sequence"/>
</dbReference>
<evidence type="ECO:0000313" key="8">
    <source>
        <dbReference type="Proteomes" id="UP000243463"/>
    </source>
</evidence>
<dbReference type="RefSeq" id="WP_088823209.1">
    <property type="nucleotide sequence ID" value="NZ_FZLN01000001.1"/>
</dbReference>
<comment type="subcellular location">
    <subcellularLocation>
        <location evidence="1">Membrane</location>
        <topology evidence="1">Single-pass membrane protein</topology>
    </subcellularLocation>
</comment>
<keyword evidence="6" id="KW-0175">Coiled coil</keyword>
<dbReference type="AlphaFoldDB" id="A0A217EFE7"/>
<proteinExistence type="inferred from homology"/>
<keyword evidence="3" id="KW-0812">Transmembrane</keyword>
<evidence type="ECO:0000256" key="1">
    <source>
        <dbReference type="ARBA" id="ARBA00004167"/>
    </source>
</evidence>
<comment type="similarity">
    <text evidence="2">Belongs to the LemA family.</text>
</comment>
<keyword evidence="5" id="KW-0472">Membrane</keyword>
<keyword evidence="4" id="KW-1133">Transmembrane helix</keyword>
<dbReference type="InterPro" id="IPR007156">
    <property type="entry name" value="MamQ_LemA"/>
</dbReference>
<evidence type="ECO:0000256" key="4">
    <source>
        <dbReference type="ARBA" id="ARBA00022989"/>
    </source>
</evidence>
<gene>
    <name evidence="7" type="ORF">SAMN05444584_1172</name>
</gene>
<dbReference type="SUPFAM" id="SSF140478">
    <property type="entry name" value="LemA-like"/>
    <property type="match status" value="1"/>
</dbReference>
<evidence type="ECO:0000256" key="6">
    <source>
        <dbReference type="SAM" id="Coils"/>
    </source>
</evidence>
<evidence type="ECO:0000313" key="7">
    <source>
        <dbReference type="EMBL" id="SNQ29225.1"/>
    </source>
</evidence>
<feature type="coiled-coil region" evidence="6">
    <location>
        <begin position="107"/>
        <end position="134"/>
    </location>
</feature>
<keyword evidence="8" id="KW-1185">Reference proteome</keyword>
<protein>
    <submittedName>
        <fullName evidence="7">LemA protein</fullName>
    </submittedName>
</protein>
<dbReference type="PANTHER" id="PTHR34478">
    <property type="entry name" value="PROTEIN LEMA"/>
    <property type="match status" value="1"/>
</dbReference>
<dbReference type="Pfam" id="PF04011">
    <property type="entry name" value="LemA"/>
    <property type="match status" value="1"/>
</dbReference>
<dbReference type="EMBL" id="FZLN01000001">
    <property type="protein sequence ID" value="SNQ29225.1"/>
    <property type="molecule type" value="Genomic_DNA"/>
</dbReference>
<evidence type="ECO:0000256" key="5">
    <source>
        <dbReference type="ARBA" id="ARBA00023136"/>
    </source>
</evidence>
<dbReference type="PANTHER" id="PTHR34478:SF1">
    <property type="entry name" value="PROTEIN LEMA"/>
    <property type="match status" value="1"/>
</dbReference>
<dbReference type="InterPro" id="IPR023353">
    <property type="entry name" value="LemA-like_dom_sf"/>
</dbReference>
<reference evidence="8" key="1">
    <citation type="submission" date="2017-06" db="EMBL/GenBank/DDBJ databases">
        <authorList>
            <person name="Varghese N."/>
            <person name="Submissions S."/>
        </authorList>
    </citation>
    <scope>NUCLEOTIDE SEQUENCE [LARGE SCALE GENOMIC DNA]</scope>
    <source>
        <strain evidence="8">ANC 5114</strain>
    </source>
</reference>
<evidence type="ECO:0000256" key="3">
    <source>
        <dbReference type="ARBA" id="ARBA00022692"/>
    </source>
</evidence>
<evidence type="ECO:0000256" key="2">
    <source>
        <dbReference type="ARBA" id="ARBA00008854"/>
    </source>
</evidence>
<organism evidence="7 8">
    <name type="scientific">Acinetobacter apis</name>
    <dbReference type="NCBI Taxonomy" id="1229165"/>
    <lineage>
        <taxon>Bacteria</taxon>
        <taxon>Pseudomonadati</taxon>
        <taxon>Pseudomonadota</taxon>
        <taxon>Gammaproteobacteria</taxon>
        <taxon>Moraxellales</taxon>
        <taxon>Moraxellaceae</taxon>
        <taxon>Acinetobacter</taxon>
    </lineage>
</organism>
<dbReference type="OrthoDB" id="9804152at2"/>
<accession>A0A217EFE7</accession>
<sequence length="238" mass="27517">MIIFFIFIVAIIYFVFTSYNQLQRNAQHVKACLSNIFVSTQKKINLVNQLIDVTKKYQENENLTHLTISDNMTQSNIAANHSNANSALVGIQGVIQQYPELKANQHYQSLMTTINEVENDISHQREKYNESVREFNTSRSTIPTVFIANILKFPEAPYLDFNQENTEQTLLKNFNTDHSERLTEIYDATKQRFVEKSQYIRDKVEQQKKPALDKEQALITKEVIPSQSSSVADHHSKN</sequence>
<dbReference type="Gene3D" id="1.20.1440.20">
    <property type="entry name" value="LemA-like domain"/>
    <property type="match status" value="1"/>
</dbReference>
<dbReference type="GO" id="GO:0016020">
    <property type="term" value="C:membrane"/>
    <property type="evidence" value="ECO:0007669"/>
    <property type="project" value="UniProtKB-SubCell"/>
</dbReference>